<evidence type="ECO:0000313" key="2">
    <source>
        <dbReference type="EMBL" id="MEC3861645.1"/>
    </source>
</evidence>
<dbReference type="RefSeq" id="WP_326297367.1">
    <property type="nucleotide sequence ID" value="NZ_JAYLLH010000011.1"/>
</dbReference>
<sequence>MADISHHDGPEPRHDEPRSPNTVNVLLLALCPLIFWLFRGDIGSLVMGFLLLTLFGFAAHMIVTALEDEQVGLSCCRNVPRKAIGSAMIGAGAAILALMQGIELITSGGIGMLVFGLSVIAFGTDKGMEKRIRIKDRRSSAKETQKLIDTAERVLSAIPIRVAELEDEPSLLQARAFRDSMLRVLSTHPEVIEEIAPELRHVLTEAAEASDLFVEEYSEDPEPRIRRRYMVFLKTLADEFDACIQELTADDALAEAEQAREDALFDEASRKDAA</sequence>
<comment type="caution">
    <text evidence="2">The sequence shown here is derived from an EMBL/GenBank/DDBJ whole genome shotgun (WGS) entry which is preliminary data.</text>
</comment>
<accession>A0ABU6HGR1</accession>
<keyword evidence="1" id="KW-1133">Transmembrane helix</keyword>
<organism evidence="2 3">
    <name type="scientific">Mesobacterium hydrothermale</name>
    <dbReference type="NCBI Taxonomy" id="3111907"/>
    <lineage>
        <taxon>Bacteria</taxon>
        <taxon>Pseudomonadati</taxon>
        <taxon>Pseudomonadota</taxon>
        <taxon>Alphaproteobacteria</taxon>
        <taxon>Rhodobacterales</taxon>
        <taxon>Roseobacteraceae</taxon>
        <taxon>Mesobacterium</taxon>
    </lineage>
</organism>
<dbReference type="Proteomes" id="UP001348149">
    <property type="component" value="Unassembled WGS sequence"/>
</dbReference>
<name>A0ABU6HGR1_9RHOB</name>
<proteinExistence type="predicted"/>
<keyword evidence="3" id="KW-1185">Reference proteome</keyword>
<feature type="transmembrane region" description="Helical" evidence="1">
    <location>
        <begin position="44"/>
        <end position="63"/>
    </location>
</feature>
<dbReference type="EMBL" id="JAYLLH010000011">
    <property type="protein sequence ID" value="MEC3861645.1"/>
    <property type="molecule type" value="Genomic_DNA"/>
</dbReference>
<gene>
    <name evidence="2" type="ORF">VK792_10145</name>
</gene>
<keyword evidence="1" id="KW-0472">Membrane</keyword>
<reference evidence="2 3" key="1">
    <citation type="submission" date="2024-01" db="EMBL/GenBank/DDBJ databases">
        <title>Mesobacterium rodlantinim sp. nov., isolated from shallow sea hydrothermal systems off Kueishantao Island.</title>
        <authorList>
            <person name="Su Z."/>
            <person name="Tang K."/>
        </authorList>
    </citation>
    <scope>NUCLEOTIDE SEQUENCE [LARGE SCALE GENOMIC DNA]</scope>
    <source>
        <strain evidence="2 3">TK19101</strain>
    </source>
</reference>
<feature type="transmembrane region" description="Helical" evidence="1">
    <location>
        <begin position="21"/>
        <end position="38"/>
    </location>
</feature>
<evidence type="ECO:0008006" key="4">
    <source>
        <dbReference type="Google" id="ProtNLM"/>
    </source>
</evidence>
<evidence type="ECO:0000313" key="3">
    <source>
        <dbReference type="Proteomes" id="UP001348149"/>
    </source>
</evidence>
<protein>
    <recommendedName>
        <fullName evidence="4">5-bromo-4-chloroindolyl phosphate hydrolysis protein</fullName>
    </recommendedName>
</protein>
<evidence type="ECO:0000256" key="1">
    <source>
        <dbReference type="SAM" id="Phobius"/>
    </source>
</evidence>
<feature type="transmembrane region" description="Helical" evidence="1">
    <location>
        <begin position="108"/>
        <end position="128"/>
    </location>
</feature>
<keyword evidence="1" id="KW-0812">Transmembrane</keyword>